<name>A0A8J5MC87_9STRA</name>
<reference evidence="1" key="1">
    <citation type="submission" date="2021-01" db="EMBL/GenBank/DDBJ databases">
        <title>Phytophthora aleatoria, a newly-described species from Pinus radiata is distinct from Phytophthora cactorum isolates based on comparative genomics.</title>
        <authorList>
            <person name="Mcdougal R."/>
            <person name="Panda P."/>
            <person name="Williams N."/>
            <person name="Studholme D.J."/>
        </authorList>
    </citation>
    <scope>NUCLEOTIDE SEQUENCE</scope>
    <source>
        <strain evidence="1">NZFS 4037</strain>
    </source>
</reference>
<accession>A0A8J5MC87</accession>
<protein>
    <submittedName>
        <fullName evidence="1">Uncharacterized protein</fullName>
    </submittedName>
</protein>
<keyword evidence="2" id="KW-1185">Reference proteome</keyword>
<gene>
    <name evidence="1" type="ORF">JG688_00017351</name>
</gene>
<sequence>VLRKCRKKVTTLQSKHKGLKEVDIVLEVPNIGIFSAETLRTMRNYHRAIDAIAAIDRAIIEILDIIGRGNLSDATISWVMAKLNSKNSRVVVATPDVFGWVVGRKFTMNTDAVEVTLTTIAGECVLVPIS</sequence>
<dbReference type="AlphaFoldDB" id="A0A8J5MC87"/>
<dbReference type="Proteomes" id="UP000709295">
    <property type="component" value="Unassembled WGS sequence"/>
</dbReference>
<evidence type="ECO:0000313" key="2">
    <source>
        <dbReference type="Proteomes" id="UP000709295"/>
    </source>
</evidence>
<dbReference type="EMBL" id="JAENGY010002528">
    <property type="protein sequence ID" value="KAG6943956.1"/>
    <property type="molecule type" value="Genomic_DNA"/>
</dbReference>
<feature type="non-terminal residue" evidence="1">
    <location>
        <position position="1"/>
    </location>
</feature>
<comment type="caution">
    <text evidence="1">The sequence shown here is derived from an EMBL/GenBank/DDBJ whole genome shotgun (WGS) entry which is preliminary data.</text>
</comment>
<evidence type="ECO:0000313" key="1">
    <source>
        <dbReference type="EMBL" id="KAG6943956.1"/>
    </source>
</evidence>
<proteinExistence type="predicted"/>
<organism evidence="1 2">
    <name type="scientific">Phytophthora aleatoria</name>
    <dbReference type="NCBI Taxonomy" id="2496075"/>
    <lineage>
        <taxon>Eukaryota</taxon>
        <taxon>Sar</taxon>
        <taxon>Stramenopiles</taxon>
        <taxon>Oomycota</taxon>
        <taxon>Peronosporomycetes</taxon>
        <taxon>Peronosporales</taxon>
        <taxon>Peronosporaceae</taxon>
        <taxon>Phytophthora</taxon>
    </lineage>
</organism>